<keyword evidence="4" id="KW-0256">Endoplasmic reticulum</keyword>
<evidence type="ECO:0000313" key="10">
    <source>
        <dbReference type="EMBL" id="ROT79824.1"/>
    </source>
</evidence>
<dbReference type="EMBL" id="QCYY01001185">
    <property type="protein sequence ID" value="ROT79824.1"/>
    <property type="molecule type" value="Genomic_DNA"/>
</dbReference>
<evidence type="ECO:0000256" key="3">
    <source>
        <dbReference type="ARBA" id="ARBA00022692"/>
    </source>
</evidence>
<evidence type="ECO:0000256" key="4">
    <source>
        <dbReference type="ARBA" id="ARBA00022824"/>
    </source>
</evidence>
<proteinExistence type="inferred from homology"/>
<dbReference type="InterPro" id="IPR010580">
    <property type="entry name" value="ER_stress-assoc"/>
</dbReference>
<dbReference type="GO" id="GO:0005789">
    <property type="term" value="C:endoplasmic reticulum membrane"/>
    <property type="evidence" value="ECO:0007669"/>
    <property type="project" value="UniProtKB-SubCell"/>
</dbReference>
<feature type="compositionally biased region" description="Low complexity" evidence="9">
    <location>
        <begin position="30"/>
        <end position="41"/>
    </location>
</feature>
<feature type="region of interest" description="Disordered" evidence="9">
    <location>
        <begin position="15"/>
        <end position="42"/>
    </location>
</feature>
<evidence type="ECO:0000256" key="9">
    <source>
        <dbReference type="SAM" id="MobiDB-lite"/>
    </source>
</evidence>
<keyword evidence="11" id="KW-1185">Reference proteome</keyword>
<comment type="subcellular location">
    <subcellularLocation>
        <location evidence="1">Endoplasmic reticulum membrane</location>
        <topology evidence="1">Single-pass membrane protein</topology>
    </subcellularLocation>
</comment>
<keyword evidence="5" id="KW-1133">Transmembrane helix</keyword>
<dbReference type="Proteomes" id="UP000283509">
    <property type="component" value="Unassembled WGS sequence"/>
</dbReference>
<gene>
    <name evidence="10" type="ORF">C7M84_001448</name>
</gene>
<comment type="subunit">
    <text evidence="8">Interacts with SEC61B, SEC61A1 and the SEC61 complex. Interacts with CANX.</text>
</comment>
<comment type="function">
    <text evidence="7">Interacts with target proteins during their translocation into the lumen of the endoplasmic reticulum. Protects unfolded target proteins against degradation during ER stress. May facilitate glycosylation of target proteins after termination of ER stress. May modulate the use of N-glycosylation sites on target proteins.</text>
</comment>
<evidence type="ECO:0000256" key="7">
    <source>
        <dbReference type="ARBA" id="ARBA00037157"/>
    </source>
</evidence>
<evidence type="ECO:0000256" key="8">
    <source>
        <dbReference type="ARBA" id="ARBA00038831"/>
    </source>
</evidence>
<keyword evidence="6" id="KW-0472">Membrane</keyword>
<dbReference type="PANTHER" id="PTHR15601">
    <property type="entry name" value="STRESS ASSOCIATED ENDOPLASMIC RETICULUM PROTEIN SERP1/RAMP4"/>
    <property type="match status" value="1"/>
</dbReference>
<name>A0A3R7SXC1_PENVA</name>
<sequence>MIAELLYYAEARAGQESDSQRTADQLRLRSSTTPSSATMAPKQRIRIANEKAAKNITMRGNVPKTTRPTDDKYPVGPWLLGLFIFVLCSRSSSPSAWDKRVKAEVEVVVVQHLVTSSLSVILYPE</sequence>
<comment type="similarity">
    <text evidence="2">Belongs to the RAMP4 family.</text>
</comment>
<evidence type="ECO:0000256" key="1">
    <source>
        <dbReference type="ARBA" id="ARBA00004389"/>
    </source>
</evidence>
<dbReference type="PANTHER" id="PTHR15601:SF0">
    <property type="entry name" value="GEO09675P1"/>
    <property type="match status" value="1"/>
</dbReference>
<protein>
    <submittedName>
        <fullName evidence="10">Endoplasmic reticulum protein 2</fullName>
    </submittedName>
</protein>
<evidence type="ECO:0000313" key="11">
    <source>
        <dbReference type="Proteomes" id="UP000283509"/>
    </source>
</evidence>
<dbReference type="GO" id="GO:0030968">
    <property type="term" value="P:endoplasmic reticulum unfolded protein response"/>
    <property type="evidence" value="ECO:0007669"/>
    <property type="project" value="TreeGrafter"/>
</dbReference>
<dbReference type="AlphaFoldDB" id="A0A3R7SXC1"/>
<dbReference type="Pfam" id="PF06624">
    <property type="entry name" value="RAMP4"/>
    <property type="match status" value="1"/>
</dbReference>
<reference evidence="10 11" key="2">
    <citation type="submission" date="2019-01" db="EMBL/GenBank/DDBJ databases">
        <title>The decoding of complex shrimp genome reveals the adaptation for benthos swimmer, frequently molting mechanism and breeding impact on genome.</title>
        <authorList>
            <person name="Sun Y."/>
            <person name="Gao Y."/>
            <person name="Yu Y."/>
        </authorList>
    </citation>
    <scope>NUCLEOTIDE SEQUENCE [LARGE SCALE GENOMIC DNA]</scope>
    <source>
        <tissue evidence="10">Muscle</tissue>
    </source>
</reference>
<feature type="compositionally biased region" description="Basic and acidic residues" evidence="9">
    <location>
        <begin position="15"/>
        <end position="27"/>
    </location>
</feature>
<evidence type="ECO:0000256" key="5">
    <source>
        <dbReference type="ARBA" id="ARBA00022989"/>
    </source>
</evidence>
<dbReference type="STRING" id="6689.A0A3R7SXC1"/>
<reference evidence="10 11" key="1">
    <citation type="submission" date="2018-04" db="EMBL/GenBank/DDBJ databases">
        <authorList>
            <person name="Zhang X."/>
            <person name="Yuan J."/>
            <person name="Li F."/>
            <person name="Xiang J."/>
        </authorList>
    </citation>
    <scope>NUCLEOTIDE SEQUENCE [LARGE SCALE GENOMIC DNA]</scope>
    <source>
        <tissue evidence="10">Muscle</tissue>
    </source>
</reference>
<accession>A0A3R7SXC1</accession>
<organism evidence="10 11">
    <name type="scientific">Penaeus vannamei</name>
    <name type="common">Whiteleg shrimp</name>
    <name type="synonym">Litopenaeus vannamei</name>
    <dbReference type="NCBI Taxonomy" id="6689"/>
    <lineage>
        <taxon>Eukaryota</taxon>
        <taxon>Metazoa</taxon>
        <taxon>Ecdysozoa</taxon>
        <taxon>Arthropoda</taxon>
        <taxon>Crustacea</taxon>
        <taxon>Multicrustacea</taxon>
        <taxon>Malacostraca</taxon>
        <taxon>Eumalacostraca</taxon>
        <taxon>Eucarida</taxon>
        <taxon>Decapoda</taxon>
        <taxon>Dendrobranchiata</taxon>
        <taxon>Penaeoidea</taxon>
        <taxon>Penaeidae</taxon>
        <taxon>Penaeus</taxon>
    </lineage>
</organism>
<keyword evidence="3" id="KW-0812">Transmembrane</keyword>
<comment type="caution">
    <text evidence="10">The sequence shown here is derived from an EMBL/GenBank/DDBJ whole genome shotgun (WGS) entry which is preliminary data.</text>
</comment>
<evidence type="ECO:0000256" key="6">
    <source>
        <dbReference type="ARBA" id="ARBA00023136"/>
    </source>
</evidence>
<evidence type="ECO:0000256" key="2">
    <source>
        <dbReference type="ARBA" id="ARBA00005500"/>
    </source>
</evidence>